<dbReference type="InterPro" id="IPR011990">
    <property type="entry name" value="TPR-like_helical_dom_sf"/>
</dbReference>
<accession>A0A0F4G7Z6</accession>
<dbReference type="SUPFAM" id="SSF48452">
    <property type="entry name" value="TPR-like"/>
    <property type="match status" value="1"/>
</dbReference>
<dbReference type="PANTHER" id="PTHR47643:SF2">
    <property type="entry name" value="TPR DOMAIN PROTEIN (AFU_ORTHOLOGUE AFUA_5G12710)"/>
    <property type="match status" value="1"/>
</dbReference>
<reference evidence="6 7" key="1">
    <citation type="submission" date="2015-03" db="EMBL/GenBank/DDBJ databases">
        <title>RNA-seq based gene annotation and comparative genomics of four Zymoseptoria species reveal species-specific pathogenicity related genes and transposable element activity.</title>
        <authorList>
            <person name="Grandaubert J."/>
            <person name="Bhattacharyya A."/>
            <person name="Stukenbrock E.H."/>
        </authorList>
    </citation>
    <scope>NUCLEOTIDE SEQUENCE [LARGE SCALE GENOMIC DNA]</scope>
    <source>
        <strain evidence="6 7">Zb18110</strain>
    </source>
</reference>
<dbReference type="InterPro" id="IPR013105">
    <property type="entry name" value="TPR_2"/>
</dbReference>
<gene>
    <name evidence="6" type="ORF">TI39_contig4316g00004</name>
</gene>
<dbReference type="InterPro" id="IPR001214">
    <property type="entry name" value="SET_dom"/>
</dbReference>
<evidence type="ECO:0000259" key="5">
    <source>
        <dbReference type="PROSITE" id="PS50280"/>
    </source>
</evidence>
<sequence length="642" mass="72233">MASAENRNVIHMTQEESDRMRETVQNRLRKCQELKGQAREKRDRKDAISFATQSSLMADMAGQIEPGMSVSSRPDAMVALAVGNPFPPSTTKLDDLKPMSISELQIDTHHQGRVLDVKRCAAVVELVAYSWTIVEDKAGDVERIEVYLHKFKRGEEALECGPNFRIKEPYFTINEQGEPTIRIHHPSDLVRLDTDPVPKTAQKCKDLGNAALKRKEYFDSIRRYTQGLELCGKDGGEDIRHDIYRNRAHVNLLLNRFDEAKTDGLASVTGGGDEKSRLLDSKAQYRAGCAAYSLGQFEDARRLFKAAQELAPQDKDTNTFLRNIEARLREQVSEDYNFTKIRLKLSKTRPRVDAATFVGNVEVRDSPLGGRGVFATKEIRSGELILCEKAFCVAWGHEEESWTAMTYDARDDRIRAYPAGLTKVIVQKLLNNPSQIEKVMDLFGDWRSIGKEVVIGEDGPVVEAFQVHDVVCRNAFGPGAVVAGEEENIRKASTGLWLMAAYINHSCLPNAEKSFLGDLMVVRATRNTTTGSEITHSYDSSSDYDARQEALVKTWGFRCRCELCKADGGDATEVRKKRRELEQQALAVVAKEHPSSARRTTVLKVERLAKLINETYDDERYKGLPRMALAQIEAWLGQVVRR</sequence>
<evidence type="ECO:0000256" key="2">
    <source>
        <dbReference type="ARBA" id="ARBA00022803"/>
    </source>
</evidence>
<dbReference type="OrthoDB" id="438641at2759"/>
<dbReference type="InterPro" id="IPR053209">
    <property type="entry name" value="Gramillin-biosynth_MTr"/>
</dbReference>
<protein>
    <submittedName>
        <fullName evidence="6">TPR domain-containing protein</fullName>
    </submittedName>
</protein>
<proteinExistence type="predicted"/>
<comment type="caution">
    <text evidence="6">The sequence shown here is derived from an EMBL/GenBank/DDBJ whole genome shotgun (WGS) entry which is preliminary data.</text>
</comment>
<dbReference type="Pfam" id="PF00856">
    <property type="entry name" value="SET"/>
    <property type="match status" value="1"/>
</dbReference>
<dbReference type="InterPro" id="IPR019734">
    <property type="entry name" value="TPR_rpt"/>
</dbReference>
<dbReference type="EMBL" id="LAFY01004275">
    <property type="protein sequence ID" value="KJX93439.1"/>
    <property type="molecule type" value="Genomic_DNA"/>
</dbReference>
<evidence type="ECO:0000256" key="4">
    <source>
        <dbReference type="SAM" id="MobiDB-lite"/>
    </source>
</evidence>
<feature type="repeat" description="TPR" evidence="3">
    <location>
        <begin position="281"/>
        <end position="314"/>
    </location>
</feature>
<keyword evidence="7" id="KW-1185">Reference proteome</keyword>
<keyword evidence="2 3" id="KW-0802">TPR repeat</keyword>
<evidence type="ECO:0000256" key="1">
    <source>
        <dbReference type="ARBA" id="ARBA00022737"/>
    </source>
</evidence>
<dbReference type="SUPFAM" id="SSF82199">
    <property type="entry name" value="SET domain"/>
    <property type="match status" value="1"/>
</dbReference>
<dbReference type="PROSITE" id="PS50280">
    <property type="entry name" value="SET"/>
    <property type="match status" value="1"/>
</dbReference>
<dbReference type="AlphaFoldDB" id="A0A0F4G7Z6"/>
<dbReference type="PANTHER" id="PTHR47643">
    <property type="entry name" value="TPR DOMAIN PROTEIN (AFU_ORTHOLOGUE AFUA_5G12710)"/>
    <property type="match status" value="1"/>
</dbReference>
<dbReference type="SMART" id="SM00028">
    <property type="entry name" value="TPR"/>
    <property type="match status" value="2"/>
</dbReference>
<evidence type="ECO:0000313" key="6">
    <source>
        <dbReference type="EMBL" id="KJX93439.1"/>
    </source>
</evidence>
<dbReference type="Proteomes" id="UP000033647">
    <property type="component" value="Unassembled WGS sequence"/>
</dbReference>
<name>A0A0F4G7Z6_9PEZI</name>
<dbReference type="Gene3D" id="2.170.270.10">
    <property type="entry name" value="SET domain"/>
    <property type="match status" value="1"/>
</dbReference>
<evidence type="ECO:0000256" key="3">
    <source>
        <dbReference type="PROSITE-ProRule" id="PRU00339"/>
    </source>
</evidence>
<keyword evidence="1" id="KW-0677">Repeat</keyword>
<evidence type="ECO:0000313" key="7">
    <source>
        <dbReference type="Proteomes" id="UP000033647"/>
    </source>
</evidence>
<dbReference type="Pfam" id="PF07719">
    <property type="entry name" value="TPR_2"/>
    <property type="match status" value="1"/>
</dbReference>
<dbReference type="Gene3D" id="1.25.40.10">
    <property type="entry name" value="Tetratricopeptide repeat domain"/>
    <property type="match status" value="1"/>
</dbReference>
<feature type="region of interest" description="Disordered" evidence="4">
    <location>
        <begin position="1"/>
        <end position="21"/>
    </location>
</feature>
<organism evidence="6 7">
    <name type="scientific">Zymoseptoria brevis</name>
    <dbReference type="NCBI Taxonomy" id="1047168"/>
    <lineage>
        <taxon>Eukaryota</taxon>
        <taxon>Fungi</taxon>
        <taxon>Dikarya</taxon>
        <taxon>Ascomycota</taxon>
        <taxon>Pezizomycotina</taxon>
        <taxon>Dothideomycetes</taxon>
        <taxon>Dothideomycetidae</taxon>
        <taxon>Mycosphaerellales</taxon>
        <taxon>Mycosphaerellaceae</taxon>
        <taxon>Zymoseptoria</taxon>
    </lineage>
</organism>
<dbReference type="InterPro" id="IPR046341">
    <property type="entry name" value="SET_dom_sf"/>
</dbReference>
<feature type="domain" description="SET" evidence="5">
    <location>
        <begin position="359"/>
        <end position="539"/>
    </location>
</feature>
<dbReference type="PROSITE" id="PS50005">
    <property type="entry name" value="TPR"/>
    <property type="match status" value="1"/>
</dbReference>
<dbReference type="STRING" id="1047168.A0A0F4G7Z6"/>
<dbReference type="SMART" id="SM00317">
    <property type="entry name" value="SET"/>
    <property type="match status" value="1"/>
</dbReference>